<protein>
    <submittedName>
        <fullName evidence="6">LysR family transcriptional regulator</fullName>
    </submittedName>
</protein>
<evidence type="ECO:0000256" key="2">
    <source>
        <dbReference type="ARBA" id="ARBA00023015"/>
    </source>
</evidence>
<dbReference type="PANTHER" id="PTHR30537">
    <property type="entry name" value="HTH-TYPE TRANSCRIPTIONAL REGULATOR"/>
    <property type="match status" value="1"/>
</dbReference>
<dbReference type="Pfam" id="PF03466">
    <property type="entry name" value="LysR_substrate"/>
    <property type="match status" value="1"/>
</dbReference>
<dbReference type="Gene3D" id="3.40.190.290">
    <property type="match status" value="1"/>
</dbReference>
<dbReference type="PROSITE" id="PS50931">
    <property type="entry name" value="HTH_LYSR"/>
    <property type="match status" value="1"/>
</dbReference>
<dbReference type="InterPro" id="IPR000847">
    <property type="entry name" value="LysR_HTH_N"/>
</dbReference>
<keyword evidence="2" id="KW-0805">Transcription regulation</keyword>
<dbReference type="EMBL" id="CP016172">
    <property type="protein sequence ID" value="ANN77037.1"/>
    <property type="molecule type" value="Genomic_DNA"/>
</dbReference>
<dbReference type="GO" id="GO:0043565">
    <property type="term" value="F:sequence-specific DNA binding"/>
    <property type="evidence" value="ECO:0007669"/>
    <property type="project" value="TreeGrafter"/>
</dbReference>
<accession>A0A193GAL4</accession>
<dbReference type="OrthoDB" id="9072091at2"/>
<dbReference type="AlphaFoldDB" id="A0A193GAL4"/>
<dbReference type="InterPro" id="IPR036390">
    <property type="entry name" value="WH_DNA-bd_sf"/>
</dbReference>
<comment type="similarity">
    <text evidence="1">Belongs to the LysR transcriptional regulatory family.</text>
</comment>
<dbReference type="KEGG" id="bfz:BAU07_07910"/>
<proteinExistence type="inferred from homology"/>
<evidence type="ECO:0000256" key="4">
    <source>
        <dbReference type="ARBA" id="ARBA00023163"/>
    </source>
</evidence>
<dbReference type="InterPro" id="IPR005119">
    <property type="entry name" value="LysR_subst-bd"/>
</dbReference>
<dbReference type="InterPro" id="IPR058163">
    <property type="entry name" value="LysR-type_TF_proteobact-type"/>
</dbReference>
<feature type="domain" description="HTH lysR-type" evidence="5">
    <location>
        <begin position="1"/>
        <end position="58"/>
    </location>
</feature>
<dbReference type="PANTHER" id="PTHR30537:SF3">
    <property type="entry name" value="TRANSCRIPTIONAL REGULATORY PROTEIN"/>
    <property type="match status" value="1"/>
</dbReference>
<dbReference type="RefSeq" id="WP_066655682.1">
    <property type="nucleotide sequence ID" value="NZ_CBCSCL010000028.1"/>
</dbReference>
<dbReference type="GO" id="GO:0006351">
    <property type="term" value="P:DNA-templated transcription"/>
    <property type="evidence" value="ECO:0007669"/>
    <property type="project" value="TreeGrafter"/>
</dbReference>
<dbReference type="STRING" id="463014.BAU07_07910"/>
<dbReference type="SUPFAM" id="SSF46785">
    <property type="entry name" value="Winged helix' DNA-binding domain"/>
    <property type="match status" value="1"/>
</dbReference>
<keyword evidence="7" id="KW-1185">Reference proteome</keyword>
<dbReference type="GO" id="GO:0003700">
    <property type="term" value="F:DNA-binding transcription factor activity"/>
    <property type="evidence" value="ECO:0007669"/>
    <property type="project" value="InterPro"/>
</dbReference>
<evidence type="ECO:0000313" key="6">
    <source>
        <dbReference type="EMBL" id="ANN77037.1"/>
    </source>
</evidence>
<gene>
    <name evidence="6" type="ORF">BAU07_07910</name>
</gene>
<evidence type="ECO:0000313" key="7">
    <source>
        <dbReference type="Proteomes" id="UP000091926"/>
    </source>
</evidence>
<dbReference type="Pfam" id="PF00126">
    <property type="entry name" value="HTH_1"/>
    <property type="match status" value="1"/>
</dbReference>
<dbReference type="Gene3D" id="1.10.10.10">
    <property type="entry name" value="Winged helix-like DNA-binding domain superfamily/Winged helix DNA-binding domain"/>
    <property type="match status" value="1"/>
</dbReference>
<keyword evidence="3" id="KW-0238">DNA-binding</keyword>
<organism evidence="6 7">
    <name type="scientific">Bordetella flabilis</name>
    <dbReference type="NCBI Taxonomy" id="463014"/>
    <lineage>
        <taxon>Bacteria</taxon>
        <taxon>Pseudomonadati</taxon>
        <taxon>Pseudomonadota</taxon>
        <taxon>Betaproteobacteria</taxon>
        <taxon>Burkholderiales</taxon>
        <taxon>Alcaligenaceae</taxon>
        <taxon>Bordetella</taxon>
    </lineage>
</organism>
<dbReference type="SUPFAM" id="SSF53850">
    <property type="entry name" value="Periplasmic binding protein-like II"/>
    <property type="match status" value="1"/>
</dbReference>
<evidence type="ECO:0000256" key="1">
    <source>
        <dbReference type="ARBA" id="ARBA00009437"/>
    </source>
</evidence>
<dbReference type="InterPro" id="IPR036388">
    <property type="entry name" value="WH-like_DNA-bd_sf"/>
</dbReference>
<name>A0A193GAL4_9BORD</name>
<sequence length="300" mass="33147">MDWDDARIFLAVYRGGTLRAAASLLHIDQATVGRRLRALEASLDARLFLHTPRGYVPTRAGELALPAAEAMERAADQLERLTQGTDERVSGTVRVTTSETIARSFMIPAIQRVHTAHPDLRVVLSTSTQLSNMTRREADIAVRNVRPDNPDLISRRLGRLDVGLYASKRYLKDHGIPQRGTALEGHSVIIYQRALFASRSEALCGEPYGNARVALEVNSGFMMLETAMRGIGIAELSSYVADPVPQLVRVWPDCSELYDLWLVMHGDLHRTARVRAVADAIVDVFEALPEKAATARPKKG</sequence>
<keyword evidence="4" id="KW-0804">Transcription</keyword>
<evidence type="ECO:0000259" key="5">
    <source>
        <dbReference type="PROSITE" id="PS50931"/>
    </source>
</evidence>
<dbReference type="Proteomes" id="UP000091926">
    <property type="component" value="Chromosome"/>
</dbReference>
<evidence type="ECO:0000256" key="3">
    <source>
        <dbReference type="ARBA" id="ARBA00023125"/>
    </source>
</evidence>
<reference evidence="6 7" key="1">
    <citation type="submission" date="2016-06" db="EMBL/GenBank/DDBJ databases">
        <title>Complete genome sequences of Bordetella bronchialis and Bordetella flabilis.</title>
        <authorList>
            <person name="LiPuma J.J."/>
            <person name="Spilker T."/>
        </authorList>
    </citation>
    <scope>NUCLEOTIDE SEQUENCE [LARGE SCALE GENOMIC DNA]</scope>
    <source>
        <strain evidence="6 7">AU10664</strain>
    </source>
</reference>